<evidence type="ECO:0000313" key="2">
    <source>
        <dbReference type="EMBL" id="KMZ57748.1"/>
    </source>
</evidence>
<reference evidence="3" key="1">
    <citation type="journal article" date="2016" name="Nature">
        <title>The genome of the seagrass Zostera marina reveals angiosperm adaptation to the sea.</title>
        <authorList>
            <person name="Olsen J.L."/>
            <person name="Rouze P."/>
            <person name="Verhelst B."/>
            <person name="Lin Y.-C."/>
            <person name="Bayer T."/>
            <person name="Collen J."/>
            <person name="Dattolo E."/>
            <person name="De Paoli E."/>
            <person name="Dittami S."/>
            <person name="Maumus F."/>
            <person name="Michel G."/>
            <person name="Kersting A."/>
            <person name="Lauritano C."/>
            <person name="Lohaus R."/>
            <person name="Toepel M."/>
            <person name="Tonon T."/>
            <person name="Vanneste K."/>
            <person name="Amirebrahimi M."/>
            <person name="Brakel J."/>
            <person name="Bostroem C."/>
            <person name="Chovatia M."/>
            <person name="Grimwood J."/>
            <person name="Jenkins J.W."/>
            <person name="Jueterbock A."/>
            <person name="Mraz A."/>
            <person name="Stam W.T."/>
            <person name="Tice H."/>
            <person name="Bornberg-Bauer E."/>
            <person name="Green P.J."/>
            <person name="Pearson G.A."/>
            <person name="Procaccini G."/>
            <person name="Duarte C.M."/>
            <person name="Schmutz J."/>
            <person name="Reusch T.B.H."/>
            <person name="Van de Peer Y."/>
        </authorList>
    </citation>
    <scope>NUCLEOTIDE SEQUENCE [LARGE SCALE GENOMIC DNA]</scope>
    <source>
        <strain evidence="3">cv. Finnish</strain>
    </source>
</reference>
<proteinExistence type="predicted"/>
<keyword evidence="1" id="KW-0472">Membrane</keyword>
<comment type="caution">
    <text evidence="2">The sequence shown here is derived from an EMBL/GenBank/DDBJ whole genome shotgun (WGS) entry which is preliminary data.</text>
</comment>
<feature type="transmembrane region" description="Helical" evidence="1">
    <location>
        <begin position="98"/>
        <end position="117"/>
    </location>
</feature>
<feature type="transmembrane region" description="Helical" evidence="1">
    <location>
        <begin position="20"/>
        <end position="49"/>
    </location>
</feature>
<organism evidence="2 3">
    <name type="scientific">Zostera marina</name>
    <name type="common">Eelgrass</name>
    <dbReference type="NCBI Taxonomy" id="29655"/>
    <lineage>
        <taxon>Eukaryota</taxon>
        <taxon>Viridiplantae</taxon>
        <taxon>Streptophyta</taxon>
        <taxon>Embryophyta</taxon>
        <taxon>Tracheophyta</taxon>
        <taxon>Spermatophyta</taxon>
        <taxon>Magnoliopsida</taxon>
        <taxon>Liliopsida</taxon>
        <taxon>Zosteraceae</taxon>
        <taxon>Zostera</taxon>
    </lineage>
</organism>
<evidence type="ECO:0000313" key="3">
    <source>
        <dbReference type="Proteomes" id="UP000036987"/>
    </source>
</evidence>
<dbReference type="AlphaFoldDB" id="A0A0K9NMB6"/>
<protein>
    <submittedName>
        <fullName evidence="2">Uncharacterized protein</fullName>
    </submittedName>
</protein>
<sequence length="125" mass="14259">MAMVSHSGDDYPNTLLPFFIYIILCYLQTVISSLPFLFCSVSFVAPFFLRGRWMMATRIVLLPSVPHVETLHPMDIAEENEEFTDVRGMSADVLSAKIVPVLIFVNVFIFLNVRLSLGFDVRHLF</sequence>
<dbReference type="Proteomes" id="UP000036987">
    <property type="component" value="Unassembled WGS sequence"/>
</dbReference>
<name>A0A0K9NMB6_ZOSMR</name>
<gene>
    <name evidence="2" type="ORF">ZOSMA_82G00640</name>
</gene>
<evidence type="ECO:0000256" key="1">
    <source>
        <dbReference type="SAM" id="Phobius"/>
    </source>
</evidence>
<keyword evidence="3" id="KW-1185">Reference proteome</keyword>
<accession>A0A0K9NMB6</accession>
<keyword evidence="1" id="KW-0812">Transmembrane</keyword>
<dbReference type="EMBL" id="LFYR01002027">
    <property type="protein sequence ID" value="KMZ57748.1"/>
    <property type="molecule type" value="Genomic_DNA"/>
</dbReference>
<keyword evidence="1" id="KW-1133">Transmembrane helix</keyword>